<protein>
    <submittedName>
        <fullName evidence="2">Uncharacterized protein</fullName>
    </submittedName>
</protein>
<sequence>MPTERSCMHKAVEEPPAYKGGAYRHDARGQATYKPLADQAHARWPPAGRQQPLAEGNSHKNLRLSRVPQGHDYSKAEHDGNHKEF</sequence>
<dbReference type="AlphaFoldDB" id="A0A427AES1"/>
<name>A0A427AES1_ENSVE</name>
<reference evidence="2 3" key="1">
    <citation type="journal article" date="2014" name="Agronomy (Basel)">
        <title>A Draft Genome Sequence for Ensete ventricosum, the Drought-Tolerant Tree Against Hunger.</title>
        <authorList>
            <person name="Harrison J."/>
            <person name="Moore K.A."/>
            <person name="Paszkiewicz K."/>
            <person name="Jones T."/>
            <person name="Grant M."/>
            <person name="Ambacheew D."/>
            <person name="Muzemil S."/>
            <person name="Studholme D.J."/>
        </authorList>
    </citation>
    <scope>NUCLEOTIDE SEQUENCE [LARGE SCALE GENOMIC DNA]</scope>
</reference>
<dbReference type="Proteomes" id="UP000287651">
    <property type="component" value="Unassembled WGS sequence"/>
</dbReference>
<organism evidence="2 3">
    <name type="scientific">Ensete ventricosum</name>
    <name type="common">Abyssinian banana</name>
    <name type="synonym">Musa ensete</name>
    <dbReference type="NCBI Taxonomy" id="4639"/>
    <lineage>
        <taxon>Eukaryota</taxon>
        <taxon>Viridiplantae</taxon>
        <taxon>Streptophyta</taxon>
        <taxon>Embryophyta</taxon>
        <taxon>Tracheophyta</taxon>
        <taxon>Spermatophyta</taxon>
        <taxon>Magnoliopsida</taxon>
        <taxon>Liliopsida</taxon>
        <taxon>Zingiberales</taxon>
        <taxon>Musaceae</taxon>
        <taxon>Ensete</taxon>
    </lineage>
</organism>
<evidence type="ECO:0000313" key="3">
    <source>
        <dbReference type="Proteomes" id="UP000287651"/>
    </source>
</evidence>
<proteinExistence type="predicted"/>
<feature type="compositionally biased region" description="Basic and acidic residues" evidence="1">
    <location>
        <begin position="1"/>
        <end position="13"/>
    </location>
</feature>
<evidence type="ECO:0000256" key="1">
    <source>
        <dbReference type="SAM" id="MobiDB-lite"/>
    </source>
</evidence>
<feature type="compositionally biased region" description="Basic and acidic residues" evidence="1">
    <location>
        <begin position="72"/>
        <end position="85"/>
    </location>
</feature>
<dbReference type="EMBL" id="AMZH03002698">
    <property type="protein sequence ID" value="RRT74700.1"/>
    <property type="molecule type" value="Genomic_DNA"/>
</dbReference>
<gene>
    <name evidence="2" type="ORF">B296_00019852</name>
</gene>
<evidence type="ECO:0000313" key="2">
    <source>
        <dbReference type="EMBL" id="RRT74700.1"/>
    </source>
</evidence>
<comment type="caution">
    <text evidence="2">The sequence shown here is derived from an EMBL/GenBank/DDBJ whole genome shotgun (WGS) entry which is preliminary data.</text>
</comment>
<feature type="region of interest" description="Disordered" evidence="1">
    <location>
        <begin position="1"/>
        <end position="85"/>
    </location>
</feature>
<accession>A0A427AES1</accession>